<dbReference type="InterPro" id="IPR016437">
    <property type="entry name" value="MCT-1/Tma20"/>
</dbReference>
<dbReference type="CDD" id="cd11609">
    <property type="entry name" value="MCT1_N"/>
    <property type="match status" value="1"/>
</dbReference>
<feature type="coiled-coil region" evidence="1">
    <location>
        <begin position="8"/>
        <end position="56"/>
    </location>
</feature>
<accession>A0A388L0K6</accession>
<comment type="caution">
    <text evidence="3">The sequence shown here is derived from an EMBL/GenBank/DDBJ whole genome shotgun (WGS) entry which is preliminary data.</text>
</comment>
<dbReference type="STRING" id="69332.A0A388L0K6"/>
<name>A0A388L0K6_CHABU</name>
<dbReference type="OrthoDB" id="10249667at2759"/>
<dbReference type="PANTHER" id="PTHR22798:SF0">
    <property type="entry name" value="MALIGNANT T-CELL-AMPLIFIED SEQUENCE 1"/>
    <property type="match status" value="1"/>
</dbReference>
<protein>
    <recommendedName>
        <fullName evidence="2">Pre-PUA domain-containing protein</fullName>
    </recommendedName>
</protein>
<dbReference type="Proteomes" id="UP000265515">
    <property type="component" value="Unassembled WGS sequence"/>
</dbReference>
<proteinExistence type="predicted"/>
<evidence type="ECO:0000313" key="4">
    <source>
        <dbReference type="Proteomes" id="UP000265515"/>
    </source>
</evidence>
<dbReference type="Pfam" id="PF17832">
    <property type="entry name" value="Pre-PUA"/>
    <property type="match status" value="1"/>
</dbReference>
<dbReference type="Gramene" id="GBG75733">
    <property type="protein sequence ID" value="GBG75733"/>
    <property type="gene ID" value="CBR_g20980"/>
</dbReference>
<keyword evidence="1" id="KW-0175">Coiled coil</keyword>
<dbReference type="EMBL" id="BFEA01000230">
    <property type="protein sequence ID" value="GBG75733.1"/>
    <property type="molecule type" value="Genomic_DNA"/>
</dbReference>
<organism evidence="3 4">
    <name type="scientific">Chara braunii</name>
    <name type="common">Braun's stonewort</name>
    <dbReference type="NCBI Taxonomy" id="69332"/>
    <lineage>
        <taxon>Eukaryota</taxon>
        <taxon>Viridiplantae</taxon>
        <taxon>Streptophyta</taxon>
        <taxon>Charophyceae</taxon>
        <taxon>Charales</taxon>
        <taxon>Characeae</taxon>
        <taxon>Chara</taxon>
    </lineage>
</organism>
<feature type="domain" description="Pre-PUA" evidence="2">
    <location>
        <begin position="217"/>
        <end position="300"/>
    </location>
</feature>
<dbReference type="GO" id="GO:0001731">
    <property type="term" value="P:formation of translation preinitiation complex"/>
    <property type="evidence" value="ECO:0007669"/>
    <property type="project" value="TreeGrafter"/>
</dbReference>
<evidence type="ECO:0000259" key="2">
    <source>
        <dbReference type="Pfam" id="PF17832"/>
    </source>
</evidence>
<sequence>MDAFEQLKQQMTIKLEENRLSIEHLKKQFIEKQEESFNLNQLYQNLQSEMNNIQRKLNGKSQPAYEGLATWKSTFTSPCYFSQIEAYIRFLEINMNYSYFPIRKAFAVDLLARVASVAKDYVEPLIAKSIKQLLDKAIRQDMDKVVPLIKSEYNYCMSLVRRDAQMKSRRIVLKYQPAVRKFQAASQLWILLDPIVLFVNPSHQLPLLSPFAMFKKFTPEESISGHSQVKASVQRKIRSSIAEEYPPLEPFLDELMPKKAPLVLAKCQNHLNLVVVNHVPLFFNIRDGPYMPTLRLLHQCATHRLVTERVGPCGGVAGRRKVWLLSVMASCGR</sequence>
<evidence type="ECO:0000256" key="1">
    <source>
        <dbReference type="SAM" id="Coils"/>
    </source>
</evidence>
<keyword evidence="4" id="KW-1185">Reference proteome</keyword>
<dbReference type="AlphaFoldDB" id="A0A388L0K6"/>
<reference evidence="3 4" key="1">
    <citation type="journal article" date="2018" name="Cell">
        <title>The Chara Genome: Secondary Complexity and Implications for Plant Terrestrialization.</title>
        <authorList>
            <person name="Nishiyama T."/>
            <person name="Sakayama H."/>
            <person name="Vries J.D."/>
            <person name="Buschmann H."/>
            <person name="Saint-Marcoux D."/>
            <person name="Ullrich K.K."/>
            <person name="Haas F.B."/>
            <person name="Vanderstraeten L."/>
            <person name="Becker D."/>
            <person name="Lang D."/>
            <person name="Vosolsobe S."/>
            <person name="Rombauts S."/>
            <person name="Wilhelmsson P.K.I."/>
            <person name="Janitza P."/>
            <person name="Kern R."/>
            <person name="Heyl A."/>
            <person name="Rumpler F."/>
            <person name="Villalobos L.I.A.C."/>
            <person name="Clay J.M."/>
            <person name="Skokan R."/>
            <person name="Toyoda A."/>
            <person name="Suzuki Y."/>
            <person name="Kagoshima H."/>
            <person name="Schijlen E."/>
            <person name="Tajeshwar N."/>
            <person name="Catarino B."/>
            <person name="Hetherington A.J."/>
            <person name="Saltykova A."/>
            <person name="Bonnot C."/>
            <person name="Breuninger H."/>
            <person name="Symeonidi A."/>
            <person name="Radhakrishnan G.V."/>
            <person name="Van Nieuwerburgh F."/>
            <person name="Deforce D."/>
            <person name="Chang C."/>
            <person name="Karol K.G."/>
            <person name="Hedrich R."/>
            <person name="Ulvskov P."/>
            <person name="Glockner G."/>
            <person name="Delwiche C.F."/>
            <person name="Petrasek J."/>
            <person name="Van de Peer Y."/>
            <person name="Friml J."/>
            <person name="Beilby M."/>
            <person name="Dolan L."/>
            <person name="Kohara Y."/>
            <person name="Sugano S."/>
            <person name="Fujiyama A."/>
            <person name="Delaux P.-M."/>
            <person name="Quint M."/>
            <person name="TheiBen G."/>
            <person name="Hagemann M."/>
            <person name="Harholt J."/>
            <person name="Dunand C."/>
            <person name="Zachgo S."/>
            <person name="Langdale J."/>
            <person name="Maumus F."/>
            <person name="Straeten D.V.D."/>
            <person name="Gould S.B."/>
            <person name="Rensing S.A."/>
        </authorList>
    </citation>
    <scope>NUCLEOTIDE SEQUENCE [LARGE SCALE GENOMIC DNA]</scope>
    <source>
        <strain evidence="3 4">S276</strain>
    </source>
</reference>
<gene>
    <name evidence="3" type="ORF">CBR_g20980</name>
</gene>
<dbReference type="PANTHER" id="PTHR22798">
    <property type="entry name" value="MCT-1 PROTEIN"/>
    <property type="match status" value="1"/>
</dbReference>
<dbReference type="Gene3D" id="3.10.400.20">
    <property type="match status" value="1"/>
</dbReference>
<dbReference type="InterPro" id="IPR041366">
    <property type="entry name" value="Pre-PUA"/>
</dbReference>
<evidence type="ECO:0000313" key="3">
    <source>
        <dbReference type="EMBL" id="GBG75733.1"/>
    </source>
</evidence>